<accession>A0A378WSZ0</accession>
<feature type="transmembrane region" description="Helical" evidence="2">
    <location>
        <begin position="436"/>
        <end position="457"/>
    </location>
</feature>
<dbReference type="RefSeq" id="WP_115134429.1">
    <property type="nucleotide sequence ID" value="NZ_UGRS01000002.1"/>
</dbReference>
<evidence type="ECO:0000256" key="1">
    <source>
        <dbReference type="SAM" id="MobiDB-lite"/>
    </source>
</evidence>
<name>A0A378WSZ0_9NEIS</name>
<dbReference type="OrthoDB" id="8756533at2"/>
<protein>
    <submittedName>
        <fullName evidence="3">Uncharacterized protein</fullName>
    </submittedName>
</protein>
<sequence>MSGGEQRARVKREQTEKAAKRSSIPQQKETRVIYIPGQPVNNISTNNDYKVILATMREVLFNFKSKSFKNLTVEVEKFSSSSDVRDYGVFDFQNKKQIVGKFSLKNGEPYRVQISRFFKGVFVVKSNGKVIGRYKPSLMDLNRYGMIEKLWIEPIYIGFTEIEKTPVYLQKEKDDYVKNFFKTHSDGSFSFLNQTQQFNKLNQYLPAPYRVGDVKNTVDDLGSIEPKEQVVMITYNAVVKKFVKSQEVMVENIEGVISEENFYELVKIIAQYGTSEDAAVLSGISYTKENAHWRKVLKRKVQIKWVKNNMVIVFKGYSPPLGFTYAGFGHKNLKSLTGGITINKKPKRIWMSAKEVNSFKNIGKSISKGLGALSLAIDIFGDIDTVMVDEKGSKDVNELMGRIGISVIFAAAGVAFTTLALSAVLSALALGPAAPIGIVLIAGIITVAAIGYGMSLASTGTKNLIFKQ</sequence>
<keyword evidence="2" id="KW-0472">Membrane</keyword>
<evidence type="ECO:0000313" key="4">
    <source>
        <dbReference type="Proteomes" id="UP000254055"/>
    </source>
</evidence>
<dbReference type="Proteomes" id="UP000254055">
    <property type="component" value="Unassembled WGS sequence"/>
</dbReference>
<keyword evidence="2" id="KW-1133">Transmembrane helix</keyword>
<dbReference type="EMBL" id="UGRS01000002">
    <property type="protein sequence ID" value="SUA44396.1"/>
    <property type="molecule type" value="Genomic_DNA"/>
</dbReference>
<gene>
    <name evidence="3" type="ORF">NCTC12229_01887</name>
</gene>
<proteinExistence type="predicted"/>
<feature type="transmembrane region" description="Helical" evidence="2">
    <location>
        <begin position="403"/>
        <end position="430"/>
    </location>
</feature>
<keyword evidence="2" id="KW-0812">Transmembrane</keyword>
<evidence type="ECO:0000256" key="2">
    <source>
        <dbReference type="SAM" id="Phobius"/>
    </source>
</evidence>
<feature type="compositionally biased region" description="Basic and acidic residues" evidence="1">
    <location>
        <begin position="1"/>
        <end position="19"/>
    </location>
</feature>
<reference evidence="3 4" key="1">
    <citation type="submission" date="2018-06" db="EMBL/GenBank/DDBJ databases">
        <authorList>
            <consortium name="Pathogen Informatics"/>
            <person name="Doyle S."/>
        </authorList>
    </citation>
    <scope>NUCLEOTIDE SEQUENCE [LARGE SCALE GENOMIC DNA]</scope>
    <source>
        <strain evidence="3 4">NCTC12229</strain>
    </source>
</reference>
<evidence type="ECO:0000313" key="3">
    <source>
        <dbReference type="EMBL" id="SUA44396.1"/>
    </source>
</evidence>
<organism evidence="3 4">
    <name type="scientific">Neisseria zoodegmatis</name>
    <dbReference type="NCBI Taxonomy" id="326523"/>
    <lineage>
        <taxon>Bacteria</taxon>
        <taxon>Pseudomonadati</taxon>
        <taxon>Pseudomonadota</taxon>
        <taxon>Betaproteobacteria</taxon>
        <taxon>Neisseriales</taxon>
        <taxon>Neisseriaceae</taxon>
        <taxon>Neisseria</taxon>
    </lineage>
</organism>
<feature type="region of interest" description="Disordered" evidence="1">
    <location>
        <begin position="1"/>
        <end position="25"/>
    </location>
</feature>
<dbReference type="AlphaFoldDB" id="A0A378WSZ0"/>